<name>A0ABN9WMV6_9DINO</name>
<reference evidence="1" key="1">
    <citation type="submission" date="2023-10" db="EMBL/GenBank/DDBJ databases">
        <authorList>
            <person name="Chen Y."/>
            <person name="Shah S."/>
            <person name="Dougan E. K."/>
            <person name="Thang M."/>
            <person name="Chan C."/>
        </authorList>
    </citation>
    <scope>NUCLEOTIDE SEQUENCE [LARGE SCALE GENOMIC DNA]</scope>
</reference>
<gene>
    <name evidence="1" type="ORF">PCOR1329_LOCUS67885</name>
</gene>
<evidence type="ECO:0008006" key="3">
    <source>
        <dbReference type="Google" id="ProtNLM"/>
    </source>
</evidence>
<keyword evidence="2" id="KW-1185">Reference proteome</keyword>
<evidence type="ECO:0000313" key="2">
    <source>
        <dbReference type="Proteomes" id="UP001189429"/>
    </source>
</evidence>
<sequence length="708" mass="77837">ARGADTAAWLHEEISEAGHMWLQRHCWRRTAQGRPASDAGVVDHHFISDCRQELTTHDQPRAGGGVVAAIQCRRCQLLEVRHAASLRKDEADQDAMAWLDERPSLGGHYRSRRSTQIRPARASWVAESRRGESAIPYGRWKVREERLLERCADPGAASGLSAAGAQAQARGRGRVRRQGRWVLEGVAALNELGGGGRAAGCGGRLSLAQRSALRHLAEVYASFPPKTEVCANQEVFQALLGLRPGHADEPAIGAKAGYQRRKVSLPSRGAGKVDFVRLLPLHPQSALESGHGLLRSAQEALAALDEADVTCFLLELFEAGIVEVLDYESERKEETGIFFAPRNDDKLRLIFDTRRANCHFKAPEHTHLASGDALSSLECARGEEVHLAAGDVEVCFYQHLLPGWARCWGTKALRGLSTFSVRVVPMGWNWAVHLVQAAHLNVLASVSPDNQWLVDKQPGVFLSDSTDAAEVLYIDNLAGISTSRSTARQVVKDMLDTFTTEGVRATLDLDDAHLGFTLDSKAARWRPASKKFWRAHGCIQYLLEARRCITGRQLERLVGHVVALLLLRREALSMLSSVYVYIRTTYDKAQPLWPSCQQELRWVLALLPTVFADMKRPWHAEVGTFDASPWGAGVCTARWSLSAVQATSRQPEKLRFRGPLASLVAPRDAALAADAIELSDPAALLLGRAAGLAEVNAELLRESNWVTA</sequence>
<accession>A0ABN9WMV6</accession>
<evidence type="ECO:0000313" key="1">
    <source>
        <dbReference type="EMBL" id="CAK0886571.1"/>
    </source>
</evidence>
<dbReference type="Proteomes" id="UP001189429">
    <property type="component" value="Unassembled WGS sequence"/>
</dbReference>
<protein>
    <recommendedName>
        <fullName evidence="3">RNA-directed RNA polymerase</fullName>
    </recommendedName>
</protein>
<comment type="caution">
    <text evidence="1">The sequence shown here is derived from an EMBL/GenBank/DDBJ whole genome shotgun (WGS) entry which is preliminary data.</text>
</comment>
<proteinExistence type="predicted"/>
<dbReference type="EMBL" id="CAUYUJ010018822">
    <property type="protein sequence ID" value="CAK0886571.1"/>
    <property type="molecule type" value="Genomic_DNA"/>
</dbReference>
<organism evidence="1 2">
    <name type="scientific">Prorocentrum cordatum</name>
    <dbReference type="NCBI Taxonomy" id="2364126"/>
    <lineage>
        <taxon>Eukaryota</taxon>
        <taxon>Sar</taxon>
        <taxon>Alveolata</taxon>
        <taxon>Dinophyceae</taxon>
        <taxon>Prorocentrales</taxon>
        <taxon>Prorocentraceae</taxon>
        <taxon>Prorocentrum</taxon>
    </lineage>
</organism>
<feature type="non-terminal residue" evidence="1">
    <location>
        <position position="1"/>
    </location>
</feature>
<feature type="non-terminal residue" evidence="1">
    <location>
        <position position="708"/>
    </location>
</feature>